<dbReference type="AlphaFoldDB" id="A0A1W1BWC8"/>
<accession>A0A1W1BWC8</accession>
<reference evidence="1" key="1">
    <citation type="submission" date="2016-10" db="EMBL/GenBank/DDBJ databases">
        <authorList>
            <person name="de Groot N.N."/>
        </authorList>
    </citation>
    <scope>NUCLEOTIDE SEQUENCE</scope>
</reference>
<proteinExistence type="predicted"/>
<protein>
    <submittedName>
        <fullName evidence="1">Uncharacterized protein</fullName>
    </submittedName>
</protein>
<evidence type="ECO:0000313" key="1">
    <source>
        <dbReference type="EMBL" id="SFV57900.1"/>
    </source>
</evidence>
<dbReference type="EMBL" id="FPHL01000016">
    <property type="protein sequence ID" value="SFV57900.1"/>
    <property type="molecule type" value="Genomic_DNA"/>
</dbReference>
<sequence>MEKIDTVEFVFPQKYPTCLRTSHCAQNKAVYHRDSVPFFSEL</sequence>
<name>A0A1W1BWC8_9ZZZZ</name>
<organism evidence="1">
    <name type="scientific">hydrothermal vent metagenome</name>
    <dbReference type="NCBI Taxonomy" id="652676"/>
    <lineage>
        <taxon>unclassified sequences</taxon>
        <taxon>metagenomes</taxon>
        <taxon>ecological metagenomes</taxon>
    </lineage>
</organism>
<gene>
    <name evidence="1" type="ORF">MNB_SV-10-1374</name>
</gene>